<accession>A0A1H6M232</accession>
<protein>
    <submittedName>
        <fullName evidence="1">Uncharacterized protein</fullName>
    </submittedName>
</protein>
<proteinExistence type="predicted"/>
<keyword evidence="2" id="KW-1185">Reference proteome</keyword>
<name>A0A1H6M232_MYCRU</name>
<dbReference type="OrthoDB" id="4738397at2"/>
<evidence type="ECO:0000313" key="2">
    <source>
        <dbReference type="Proteomes" id="UP000182915"/>
    </source>
</evidence>
<dbReference type="RefSeq" id="WP_083410166.1">
    <property type="nucleotide sequence ID" value="NZ_LT629971.1"/>
</dbReference>
<evidence type="ECO:0000313" key="1">
    <source>
        <dbReference type="EMBL" id="SEH92919.1"/>
    </source>
</evidence>
<dbReference type="Proteomes" id="UP000182915">
    <property type="component" value="Chromosome I"/>
</dbReference>
<gene>
    <name evidence="1" type="ORF">SAMN04489835_5820</name>
</gene>
<sequence>MNRIADVVPTPDLVERMIRDRPVCWTWAAFASVLVHRWAALEERKIAQVLGSPVMPEGVLLSDPDVAWFVSERLCDAQNGVAKFTSLLADPALAAVFGAPNNEDVADGSAIVAAAHVFGDCYQQVLSNAEECRMWLPPDESADLMADTVRLFNGLVQDMAGFVNDALLRLEHLQRLALRGKLPAAFEPLYLHLTVDERLAMSIHERLQQLG</sequence>
<reference evidence="2" key="1">
    <citation type="submission" date="2016-10" db="EMBL/GenBank/DDBJ databases">
        <authorList>
            <person name="Varghese N."/>
            <person name="Submissions S."/>
        </authorList>
    </citation>
    <scope>NUCLEOTIDE SEQUENCE [LARGE SCALE GENOMIC DNA]</scope>
    <source>
        <strain evidence="2">DSM 45405</strain>
    </source>
</reference>
<organism evidence="1 2">
    <name type="scientific">Mycolicibacterium rutilum</name>
    <name type="common">Mycobacterium rutilum</name>
    <dbReference type="NCBI Taxonomy" id="370526"/>
    <lineage>
        <taxon>Bacteria</taxon>
        <taxon>Bacillati</taxon>
        <taxon>Actinomycetota</taxon>
        <taxon>Actinomycetes</taxon>
        <taxon>Mycobacteriales</taxon>
        <taxon>Mycobacteriaceae</taxon>
        <taxon>Mycolicibacterium</taxon>
    </lineage>
</organism>
<dbReference type="AlphaFoldDB" id="A0A1H6M232"/>
<dbReference type="STRING" id="370526.SAMN04489835_5820"/>
<dbReference type="EMBL" id="LT629971">
    <property type="protein sequence ID" value="SEH92919.1"/>
    <property type="molecule type" value="Genomic_DNA"/>
</dbReference>